<feature type="compositionally biased region" description="Basic and acidic residues" evidence="1">
    <location>
        <begin position="66"/>
        <end position="82"/>
    </location>
</feature>
<protein>
    <submittedName>
        <fullName evidence="2">Uncharacterized protein</fullName>
    </submittedName>
</protein>
<dbReference type="Proteomes" id="UP000024635">
    <property type="component" value="Unassembled WGS sequence"/>
</dbReference>
<feature type="compositionally biased region" description="Basic and acidic residues" evidence="1">
    <location>
        <begin position="213"/>
        <end position="228"/>
    </location>
</feature>
<reference evidence="3" key="1">
    <citation type="journal article" date="2015" name="Nat. Genet.">
        <title>The genome and transcriptome of the zoonotic hookworm Ancylostoma ceylanicum identify infection-specific gene families.</title>
        <authorList>
            <person name="Schwarz E.M."/>
            <person name="Hu Y."/>
            <person name="Antoshechkin I."/>
            <person name="Miller M.M."/>
            <person name="Sternberg P.W."/>
            <person name="Aroian R.V."/>
        </authorList>
    </citation>
    <scope>NUCLEOTIDE SEQUENCE</scope>
    <source>
        <strain evidence="3">HY135</strain>
    </source>
</reference>
<feature type="compositionally biased region" description="Low complexity" evidence="1">
    <location>
        <begin position="280"/>
        <end position="289"/>
    </location>
</feature>
<feature type="region of interest" description="Disordered" evidence="1">
    <location>
        <begin position="32"/>
        <end position="126"/>
    </location>
</feature>
<gene>
    <name evidence="2" type="primary">Acey_s0095.g2797</name>
    <name evidence="2" type="ORF">Y032_0095g2797</name>
</gene>
<dbReference type="OrthoDB" id="5893240at2759"/>
<feature type="compositionally biased region" description="Basic and acidic residues" evidence="1">
    <location>
        <begin position="169"/>
        <end position="191"/>
    </location>
</feature>
<feature type="compositionally biased region" description="Basic residues" evidence="1">
    <location>
        <begin position="45"/>
        <end position="65"/>
    </location>
</feature>
<dbReference type="AlphaFoldDB" id="A0A016TKR1"/>
<evidence type="ECO:0000313" key="3">
    <source>
        <dbReference type="Proteomes" id="UP000024635"/>
    </source>
</evidence>
<dbReference type="EMBL" id="JARK01001431">
    <property type="protein sequence ID" value="EYC03163.1"/>
    <property type="molecule type" value="Genomic_DNA"/>
</dbReference>
<sequence>MAAFVFIVATIMLALYIIRLICHMAVDSSISDLESGDVSESVRSPSRRSRRSSRRSHRSRRRSRRSRSERSRSRSRSERETPPRTARAPQDGEEHILKLVVKTEKPPSSTGDQKAAPGSDAQKQPPRMFRFFSGQKAIPVGIPVESDLPKIRPVREDESDLPKGVPVGREVESDLPKIRPIGREVESDLPKIKPVGRSDPSRPVPVGIPVESDLPKIKPYDPNDDRSDAAGNRSAPGSHMAAGSRSQGLVINVEPGTSISVNVRSSRAYAGGSQDDWESTSESSSGSDTIHASDQALSTLSRRANKGGRIVVSSFSFSDFVEIKHFENCV</sequence>
<feature type="region of interest" description="Disordered" evidence="1">
    <location>
        <begin position="261"/>
        <end position="291"/>
    </location>
</feature>
<accession>A0A016TKR1</accession>
<organism evidence="2 3">
    <name type="scientific">Ancylostoma ceylanicum</name>
    <dbReference type="NCBI Taxonomy" id="53326"/>
    <lineage>
        <taxon>Eukaryota</taxon>
        <taxon>Metazoa</taxon>
        <taxon>Ecdysozoa</taxon>
        <taxon>Nematoda</taxon>
        <taxon>Chromadorea</taxon>
        <taxon>Rhabditida</taxon>
        <taxon>Rhabditina</taxon>
        <taxon>Rhabditomorpha</taxon>
        <taxon>Strongyloidea</taxon>
        <taxon>Ancylostomatidae</taxon>
        <taxon>Ancylostomatinae</taxon>
        <taxon>Ancylostoma</taxon>
    </lineage>
</organism>
<evidence type="ECO:0000313" key="2">
    <source>
        <dbReference type="EMBL" id="EYC03163.1"/>
    </source>
</evidence>
<proteinExistence type="predicted"/>
<comment type="caution">
    <text evidence="2">The sequence shown here is derived from an EMBL/GenBank/DDBJ whole genome shotgun (WGS) entry which is preliminary data.</text>
</comment>
<keyword evidence="3" id="KW-1185">Reference proteome</keyword>
<feature type="compositionally biased region" description="Basic and acidic residues" evidence="1">
    <location>
        <begin position="90"/>
        <end position="105"/>
    </location>
</feature>
<name>A0A016TKR1_9BILA</name>
<evidence type="ECO:0000256" key="1">
    <source>
        <dbReference type="SAM" id="MobiDB-lite"/>
    </source>
</evidence>
<feature type="region of interest" description="Disordered" evidence="1">
    <location>
        <begin position="149"/>
        <end position="249"/>
    </location>
</feature>